<dbReference type="CDD" id="cd00096">
    <property type="entry name" value="Ig"/>
    <property type="match status" value="1"/>
</dbReference>
<dbReference type="SUPFAM" id="SSF48726">
    <property type="entry name" value="Immunoglobulin"/>
    <property type="match status" value="1"/>
</dbReference>
<protein>
    <recommendedName>
        <fullName evidence="1">Ig-like domain-containing protein</fullName>
    </recommendedName>
</protein>
<dbReference type="InterPro" id="IPR036179">
    <property type="entry name" value="Ig-like_dom_sf"/>
</dbReference>
<reference evidence="2" key="1">
    <citation type="journal article" date="2023" name="IScience">
        <title>Live-bearing cockroach genome reveals convergent evolutionary mechanisms linked to viviparity in insects and beyond.</title>
        <authorList>
            <person name="Fouks B."/>
            <person name="Harrison M.C."/>
            <person name="Mikhailova A.A."/>
            <person name="Marchal E."/>
            <person name="English S."/>
            <person name="Carruthers M."/>
            <person name="Jennings E.C."/>
            <person name="Chiamaka E.L."/>
            <person name="Frigard R.A."/>
            <person name="Pippel M."/>
            <person name="Attardo G.M."/>
            <person name="Benoit J.B."/>
            <person name="Bornberg-Bauer E."/>
            <person name="Tobe S.S."/>
        </authorList>
    </citation>
    <scope>NUCLEOTIDE SEQUENCE</scope>
    <source>
        <strain evidence="2">Stay&amp;Tobe</strain>
    </source>
</reference>
<dbReference type="FunFam" id="2.60.40.10:FF:000437">
    <property type="entry name" value="Beat-IIIc, isoform A"/>
    <property type="match status" value="1"/>
</dbReference>
<evidence type="ECO:0000313" key="3">
    <source>
        <dbReference type="Proteomes" id="UP001233999"/>
    </source>
</evidence>
<dbReference type="Gene3D" id="2.60.40.10">
    <property type="entry name" value="Immunoglobulins"/>
    <property type="match status" value="1"/>
</dbReference>
<dbReference type="InterPro" id="IPR003599">
    <property type="entry name" value="Ig_sub"/>
</dbReference>
<dbReference type="Proteomes" id="UP001233999">
    <property type="component" value="Unassembled WGS sequence"/>
</dbReference>
<feature type="non-terminal residue" evidence="2">
    <location>
        <position position="1"/>
    </location>
</feature>
<dbReference type="InterPro" id="IPR013783">
    <property type="entry name" value="Ig-like_fold"/>
</dbReference>
<sequence length="221" mass="24659">ARGLKLLFLDVPARADIRSPVTLKCEYDLEGGNLYSVKWYKDGSEFFRYMPDYNPESRAVKTSGISVDLPNSDMNQVTITNLQFNNSGNYKCEVSTEAPNFETVANSSNMTVMAYPSEDPMIEGVLSTYSAYSRVWEYRPGADETDSQGLHTKTIGLHFQILNSHFSSEGGLSRKMEIRCTSTVGESTRHKSIQPKLNRALTSNKLAQERQANAAGQLSYV</sequence>
<dbReference type="Pfam" id="PF07686">
    <property type="entry name" value="V-set"/>
    <property type="match status" value="1"/>
</dbReference>
<dbReference type="PROSITE" id="PS50835">
    <property type="entry name" value="IG_LIKE"/>
    <property type="match status" value="1"/>
</dbReference>
<feature type="domain" description="Ig-like" evidence="1">
    <location>
        <begin position="1"/>
        <end position="111"/>
    </location>
</feature>
<dbReference type="InterPro" id="IPR013106">
    <property type="entry name" value="Ig_V-set"/>
</dbReference>
<keyword evidence="3" id="KW-1185">Reference proteome</keyword>
<dbReference type="AlphaFoldDB" id="A0AAD7ZTT6"/>
<accession>A0AAD7ZTT6</accession>
<evidence type="ECO:0000313" key="2">
    <source>
        <dbReference type="EMBL" id="KAJ9586790.1"/>
    </source>
</evidence>
<dbReference type="SMART" id="SM00409">
    <property type="entry name" value="IG"/>
    <property type="match status" value="1"/>
</dbReference>
<proteinExistence type="predicted"/>
<name>A0AAD7ZTT6_DIPPU</name>
<dbReference type="PANTHER" id="PTHR21261">
    <property type="entry name" value="BEAT PROTEIN"/>
    <property type="match status" value="1"/>
</dbReference>
<gene>
    <name evidence="2" type="ORF">L9F63_019617</name>
</gene>
<evidence type="ECO:0000259" key="1">
    <source>
        <dbReference type="PROSITE" id="PS50835"/>
    </source>
</evidence>
<dbReference type="EMBL" id="JASPKZ010006840">
    <property type="protein sequence ID" value="KAJ9586790.1"/>
    <property type="molecule type" value="Genomic_DNA"/>
</dbReference>
<organism evidence="2 3">
    <name type="scientific">Diploptera punctata</name>
    <name type="common">Pacific beetle cockroach</name>
    <dbReference type="NCBI Taxonomy" id="6984"/>
    <lineage>
        <taxon>Eukaryota</taxon>
        <taxon>Metazoa</taxon>
        <taxon>Ecdysozoa</taxon>
        <taxon>Arthropoda</taxon>
        <taxon>Hexapoda</taxon>
        <taxon>Insecta</taxon>
        <taxon>Pterygota</taxon>
        <taxon>Neoptera</taxon>
        <taxon>Polyneoptera</taxon>
        <taxon>Dictyoptera</taxon>
        <taxon>Blattodea</taxon>
        <taxon>Blaberoidea</taxon>
        <taxon>Blaberidae</taxon>
        <taxon>Diplopterinae</taxon>
        <taxon>Diploptera</taxon>
    </lineage>
</organism>
<dbReference type="InterPro" id="IPR007110">
    <property type="entry name" value="Ig-like_dom"/>
</dbReference>
<comment type="caution">
    <text evidence="2">The sequence shown here is derived from an EMBL/GenBank/DDBJ whole genome shotgun (WGS) entry which is preliminary data.</text>
</comment>
<dbReference type="PANTHER" id="PTHR21261:SF15">
    <property type="entry name" value="BEATEN PATH IIIA, ISOFORM D-RELATED"/>
    <property type="match status" value="1"/>
</dbReference>
<reference evidence="2" key="2">
    <citation type="submission" date="2023-05" db="EMBL/GenBank/DDBJ databases">
        <authorList>
            <person name="Fouks B."/>
        </authorList>
    </citation>
    <scope>NUCLEOTIDE SEQUENCE</scope>
    <source>
        <strain evidence="2">Stay&amp;Tobe</strain>
        <tissue evidence="2">Testes</tissue>
    </source>
</reference>